<keyword evidence="3" id="KW-1185">Reference proteome</keyword>
<feature type="region of interest" description="Disordered" evidence="1">
    <location>
        <begin position="115"/>
        <end position="134"/>
    </location>
</feature>
<protein>
    <submittedName>
        <fullName evidence="2">Uncharacterized protein</fullName>
    </submittedName>
</protein>
<dbReference type="AlphaFoldDB" id="A0A7J8FS53"/>
<name>A0A7J8FS53_MOLMO</name>
<evidence type="ECO:0000256" key="1">
    <source>
        <dbReference type="SAM" id="MobiDB-lite"/>
    </source>
</evidence>
<gene>
    <name evidence="2" type="ORF">HJG59_008360</name>
</gene>
<dbReference type="InParanoid" id="A0A7J8FS53"/>
<dbReference type="EMBL" id="JACASF010000011">
    <property type="protein sequence ID" value="KAF6450476.1"/>
    <property type="molecule type" value="Genomic_DNA"/>
</dbReference>
<reference evidence="2 3" key="1">
    <citation type="journal article" date="2020" name="Nature">
        <title>Six reference-quality genomes reveal evolution of bat adaptations.</title>
        <authorList>
            <person name="Jebb D."/>
            <person name="Huang Z."/>
            <person name="Pippel M."/>
            <person name="Hughes G.M."/>
            <person name="Lavrichenko K."/>
            <person name="Devanna P."/>
            <person name="Winkler S."/>
            <person name="Jermiin L.S."/>
            <person name="Skirmuntt E.C."/>
            <person name="Katzourakis A."/>
            <person name="Burkitt-Gray L."/>
            <person name="Ray D.A."/>
            <person name="Sullivan K.A.M."/>
            <person name="Roscito J.G."/>
            <person name="Kirilenko B.M."/>
            <person name="Davalos L.M."/>
            <person name="Corthals A.P."/>
            <person name="Power M.L."/>
            <person name="Jones G."/>
            <person name="Ransome R.D."/>
            <person name="Dechmann D.K.N."/>
            <person name="Locatelli A.G."/>
            <person name="Puechmaille S.J."/>
            <person name="Fedrigo O."/>
            <person name="Jarvis E.D."/>
            <person name="Hiller M."/>
            <person name="Vernes S.C."/>
            <person name="Myers E.W."/>
            <person name="Teeling E.C."/>
        </authorList>
    </citation>
    <scope>NUCLEOTIDE SEQUENCE [LARGE SCALE GENOMIC DNA]</scope>
    <source>
        <strain evidence="2">MMolMol1</strain>
        <tissue evidence="2">Muscle</tissue>
    </source>
</reference>
<evidence type="ECO:0000313" key="3">
    <source>
        <dbReference type="Proteomes" id="UP000550707"/>
    </source>
</evidence>
<accession>A0A7J8FS53</accession>
<sequence>MSAEEFHSSGIIFMMVSFSGTPQFLFHKQLVSHSSVHSGAGNRAVNKTSTHLLVETGSKHWMTNGGQGGERSDAGYIKQAKVCWGHHFTQCDPKGLFERLTNDRVSECKSLECLPTRGNKDKDPKDLEEYNKVPVGLKRSEQELVRREGHPSSEW</sequence>
<proteinExistence type="predicted"/>
<dbReference type="Proteomes" id="UP000550707">
    <property type="component" value="Unassembled WGS sequence"/>
</dbReference>
<comment type="caution">
    <text evidence="2">The sequence shown here is derived from an EMBL/GenBank/DDBJ whole genome shotgun (WGS) entry which is preliminary data.</text>
</comment>
<evidence type="ECO:0000313" key="2">
    <source>
        <dbReference type="EMBL" id="KAF6450476.1"/>
    </source>
</evidence>
<feature type="compositionally biased region" description="Basic and acidic residues" evidence="1">
    <location>
        <begin position="118"/>
        <end position="131"/>
    </location>
</feature>
<organism evidence="2 3">
    <name type="scientific">Molossus molossus</name>
    <name type="common">Pallas' mastiff bat</name>
    <name type="synonym">Vespertilio molossus</name>
    <dbReference type="NCBI Taxonomy" id="27622"/>
    <lineage>
        <taxon>Eukaryota</taxon>
        <taxon>Metazoa</taxon>
        <taxon>Chordata</taxon>
        <taxon>Craniata</taxon>
        <taxon>Vertebrata</taxon>
        <taxon>Euteleostomi</taxon>
        <taxon>Mammalia</taxon>
        <taxon>Eutheria</taxon>
        <taxon>Laurasiatheria</taxon>
        <taxon>Chiroptera</taxon>
        <taxon>Yangochiroptera</taxon>
        <taxon>Molossidae</taxon>
        <taxon>Molossus</taxon>
    </lineage>
</organism>